<name>A0A8J3YJQ6_9ACTN</name>
<dbReference type="Gene3D" id="3.90.550.10">
    <property type="entry name" value="Spore Coat Polysaccharide Biosynthesis Protein SpsA, Chain A"/>
    <property type="match status" value="1"/>
</dbReference>
<proteinExistence type="predicted"/>
<dbReference type="InterPro" id="IPR029044">
    <property type="entry name" value="Nucleotide-diphossugar_trans"/>
</dbReference>
<dbReference type="InterPro" id="IPR001173">
    <property type="entry name" value="Glyco_trans_2-like"/>
</dbReference>
<dbReference type="SUPFAM" id="SSF53448">
    <property type="entry name" value="Nucleotide-diphospho-sugar transferases"/>
    <property type="match status" value="1"/>
</dbReference>
<dbReference type="GO" id="GO:0006487">
    <property type="term" value="P:protein N-linked glycosylation"/>
    <property type="evidence" value="ECO:0007669"/>
    <property type="project" value="TreeGrafter"/>
</dbReference>
<dbReference type="RefSeq" id="WP_203900117.1">
    <property type="nucleotide sequence ID" value="NZ_BOPF01000011.1"/>
</dbReference>
<protein>
    <recommendedName>
        <fullName evidence="1">Glycosyltransferase 2-like domain-containing protein</fullName>
    </recommendedName>
</protein>
<dbReference type="Pfam" id="PF00535">
    <property type="entry name" value="Glycos_transf_2"/>
    <property type="match status" value="1"/>
</dbReference>
<sequence length="309" mass="33520">MTATLLAPAPTGTLRQRPAGFAAPRQLGELFDAARLWRPADENVELSIVVPFYNPGDALRRTVQQLVSCLRTQGVRFEVIAVSDGSTDGSERTLYGLAPEVRVLTANHNQGKGGALHLGFARARGAWVGMVDADGDIDPVHLVEYLNIARTGQHAVVYADKRHTNSTSASSPFRKIVSIVYSTLVAMLFMLGVRDTQTGCKIFRRDVLADVLPKLQETRFAFDLEFFVAAKAHGITDMVPAPVRLEERTAGSTVGTKAILRTIRDTLGIYVRHQLHKHYTDGLTVHSGTSATGGVADRIIHGALVTRAA</sequence>
<keyword evidence="3" id="KW-1185">Reference proteome</keyword>
<feature type="domain" description="Glycosyltransferase 2-like" evidence="1">
    <location>
        <begin position="47"/>
        <end position="211"/>
    </location>
</feature>
<organism evidence="2 3">
    <name type="scientific">Virgisporangium aliadipatigenens</name>
    <dbReference type="NCBI Taxonomy" id="741659"/>
    <lineage>
        <taxon>Bacteria</taxon>
        <taxon>Bacillati</taxon>
        <taxon>Actinomycetota</taxon>
        <taxon>Actinomycetes</taxon>
        <taxon>Micromonosporales</taxon>
        <taxon>Micromonosporaceae</taxon>
        <taxon>Virgisporangium</taxon>
    </lineage>
</organism>
<comment type="caution">
    <text evidence="2">The sequence shown here is derived from an EMBL/GenBank/DDBJ whole genome shotgun (WGS) entry which is preliminary data.</text>
</comment>
<evidence type="ECO:0000313" key="2">
    <source>
        <dbReference type="EMBL" id="GIJ46579.1"/>
    </source>
</evidence>
<reference evidence="2" key="1">
    <citation type="submission" date="2021-01" db="EMBL/GenBank/DDBJ databases">
        <title>Whole genome shotgun sequence of Virgisporangium aliadipatigenens NBRC 105644.</title>
        <authorList>
            <person name="Komaki H."/>
            <person name="Tamura T."/>
        </authorList>
    </citation>
    <scope>NUCLEOTIDE SEQUENCE</scope>
    <source>
        <strain evidence="2">NBRC 105644</strain>
    </source>
</reference>
<gene>
    <name evidence="2" type="ORF">Val02_34650</name>
</gene>
<dbReference type="AlphaFoldDB" id="A0A8J3YJQ6"/>
<evidence type="ECO:0000313" key="3">
    <source>
        <dbReference type="Proteomes" id="UP000619260"/>
    </source>
</evidence>
<evidence type="ECO:0000259" key="1">
    <source>
        <dbReference type="Pfam" id="PF00535"/>
    </source>
</evidence>
<dbReference type="Proteomes" id="UP000619260">
    <property type="component" value="Unassembled WGS sequence"/>
</dbReference>
<dbReference type="PANTHER" id="PTHR10859:SF91">
    <property type="entry name" value="DOLICHYL-PHOSPHATE BETA-GLUCOSYLTRANSFERASE"/>
    <property type="match status" value="1"/>
</dbReference>
<accession>A0A8J3YJQ6</accession>
<dbReference type="PANTHER" id="PTHR10859">
    <property type="entry name" value="GLYCOSYL TRANSFERASE"/>
    <property type="match status" value="1"/>
</dbReference>
<dbReference type="EMBL" id="BOPF01000011">
    <property type="protein sequence ID" value="GIJ46579.1"/>
    <property type="molecule type" value="Genomic_DNA"/>
</dbReference>